<evidence type="ECO:0000313" key="1">
    <source>
        <dbReference type="EMBL" id="ATF09918.1"/>
    </source>
</evidence>
<accession>A0A291BA69</accession>
<gene>
    <name evidence="1" type="ORF">BTN50_1442</name>
</gene>
<protein>
    <submittedName>
        <fullName evidence="1">Uncharacterized protein</fullName>
    </submittedName>
</protein>
<keyword evidence="2" id="KW-1185">Reference proteome</keyword>
<dbReference type="Proteomes" id="UP000218160">
    <property type="component" value="Chromosome 1"/>
</dbReference>
<dbReference type="KEGG" id="elux:BTN50_1442"/>
<reference evidence="2" key="1">
    <citation type="submission" date="2017-04" db="EMBL/GenBank/DDBJ databases">
        <title>Genome evolution of the luminous symbionts of deep sea anglerfish.</title>
        <authorList>
            <person name="Hendry T.A."/>
        </authorList>
    </citation>
    <scope>NUCLEOTIDE SEQUENCE [LARGE SCALE GENOMIC DNA]</scope>
</reference>
<organism evidence="1 2">
    <name type="scientific">Candidatus Enterovibrio altilux</name>
    <dbReference type="NCBI Taxonomy" id="1927128"/>
    <lineage>
        <taxon>Bacteria</taxon>
        <taxon>Pseudomonadati</taxon>
        <taxon>Pseudomonadota</taxon>
        <taxon>Gammaproteobacteria</taxon>
        <taxon>Vibrionales</taxon>
        <taxon>Vibrionaceae</taxon>
        <taxon>Enterovibrio</taxon>
    </lineage>
</organism>
<sequence length="41" mass="4834">MTRGMICHALWVGKQKMLHQKHEKSCVKKYFASFLIIVITK</sequence>
<dbReference type="EMBL" id="CP020660">
    <property type="protein sequence ID" value="ATF09918.1"/>
    <property type="molecule type" value="Genomic_DNA"/>
</dbReference>
<dbReference type="AlphaFoldDB" id="A0A291BA69"/>
<name>A0A291BA69_9GAMM</name>
<proteinExistence type="predicted"/>
<evidence type="ECO:0000313" key="2">
    <source>
        <dbReference type="Proteomes" id="UP000218160"/>
    </source>
</evidence>